<reference evidence="22 23" key="1">
    <citation type="submission" date="2019-04" db="EMBL/GenBank/DDBJ databases">
        <authorList>
            <person name="Li Y."/>
            <person name="Wang J."/>
        </authorList>
    </citation>
    <scope>NUCLEOTIDE SEQUENCE [LARGE SCALE GENOMIC DNA]</scope>
    <source>
        <strain evidence="22 23">DSM 14668</strain>
    </source>
</reference>
<keyword evidence="13" id="KW-0511">Multifunctional enzyme</keyword>
<sequence>MIPVLTRAQMRAFDKYAIETCHVPGVVLMENAGRGAADVLSAMIEARRRHTPSRETDAISARARSFPVRHVQSPGQPATYPLEARVVVVCGTGNNGGDGFVVARHLYARGAEVEVYLAGKSEKVMGDARINHDAYIDLGGRFFELPEGAGLGPLHTALTRADFVIDALFGTGLDRPITGHLADVIAVLNDAAARCVALDIPSGLDADSGAPLGIAVRADDTVTFGHLKIGMLTPEGARLAGNVHVVDLGVPDPPILTHVGFVAEVIRRETVGSYFAPREASVHKHKAGDVLVIAGSPGKLGASLLTARAAMRAGAGLVTIGTWPEAATSLESRVVEVMTTRIDPTRIGPSLDAALAGRRTVAIGPGFGLGPEARAAVDHVVLGWDGFKVVDADAITHFAGRPESLAKAKGRLVLTPHPGELGRLLGRSGAAIEQDRFGAVREAVGRTNATVILKGARTIIATPEGRLFICMAGNPALATAGSGDVLTGLIAAFACSMSADEAACAGVLVHALAGDLWRARTGCDRGLFAGEIPDLVPQILAALARGADPLAS</sequence>
<evidence type="ECO:0000256" key="7">
    <source>
        <dbReference type="ARBA" id="ARBA00022840"/>
    </source>
</evidence>
<evidence type="ECO:0000256" key="15">
    <source>
        <dbReference type="ARBA" id="ARBA00048238"/>
    </source>
</evidence>
<feature type="binding site" evidence="17">
    <location>
        <position position="484"/>
    </location>
    <ligand>
        <name>(6S)-NADPHX</name>
        <dbReference type="ChEBI" id="CHEBI:64076"/>
    </ligand>
</feature>
<dbReference type="PIRSF" id="PIRSF017184">
    <property type="entry name" value="Nnr"/>
    <property type="match status" value="1"/>
</dbReference>
<dbReference type="InterPro" id="IPR029056">
    <property type="entry name" value="Ribokinase-like"/>
</dbReference>
<evidence type="ECO:0000256" key="13">
    <source>
        <dbReference type="ARBA" id="ARBA00023268"/>
    </source>
</evidence>
<evidence type="ECO:0000256" key="5">
    <source>
        <dbReference type="ARBA" id="ARBA00022723"/>
    </source>
</evidence>
<dbReference type="EMBL" id="SSMQ01000012">
    <property type="protein sequence ID" value="TKD08848.1"/>
    <property type="molecule type" value="Genomic_DNA"/>
</dbReference>
<feature type="binding site" evidence="17">
    <location>
        <position position="483"/>
    </location>
    <ligand>
        <name>AMP</name>
        <dbReference type="ChEBI" id="CHEBI:456215"/>
    </ligand>
</feature>
<keyword evidence="9 18" id="KW-0630">Potassium</keyword>
<dbReference type="InterPro" id="IPR004443">
    <property type="entry name" value="YjeF_N_dom"/>
</dbReference>
<evidence type="ECO:0000256" key="16">
    <source>
        <dbReference type="ARBA" id="ARBA00049209"/>
    </source>
</evidence>
<dbReference type="EC" id="5.1.99.6" evidence="19"/>
<evidence type="ECO:0000256" key="2">
    <source>
        <dbReference type="ARBA" id="ARBA00000909"/>
    </source>
</evidence>
<dbReference type="Gene3D" id="3.40.1190.20">
    <property type="match status" value="1"/>
</dbReference>
<comment type="caution">
    <text evidence="22">The sequence shown here is derived from an EMBL/GenBank/DDBJ whole genome shotgun (WGS) entry which is preliminary data.</text>
</comment>
<evidence type="ECO:0000256" key="3">
    <source>
        <dbReference type="ARBA" id="ARBA00006001"/>
    </source>
</evidence>
<dbReference type="PANTHER" id="PTHR12592:SF0">
    <property type="entry name" value="ATP-DEPENDENT (S)-NAD(P)H-HYDRATE DEHYDRATASE"/>
    <property type="match status" value="1"/>
</dbReference>
<name>A0A4U1JDX6_9BACT</name>
<feature type="binding site" evidence="17">
    <location>
        <position position="366"/>
    </location>
    <ligand>
        <name>(6S)-NADPHX</name>
        <dbReference type="ChEBI" id="CHEBI:64076"/>
    </ligand>
</feature>
<dbReference type="SUPFAM" id="SSF53613">
    <property type="entry name" value="Ribokinase-like"/>
    <property type="match status" value="1"/>
</dbReference>
<evidence type="ECO:0000256" key="1">
    <source>
        <dbReference type="ARBA" id="ARBA00000013"/>
    </source>
</evidence>
<evidence type="ECO:0000256" key="8">
    <source>
        <dbReference type="ARBA" id="ARBA00022857"/>
    </source>
</evidence>
<feature type="binding site" evidence="18">
    <location>
        <position position="166"/>
    </location>
    <ligand>
        <name>K(+)</name>
        <dbReference type="ChEBI" id="CHEBI:29103"/>
    </ligand>
</feature>
<dbReference type="SUPFAM" id="SSF64153">
    <property type="entry name" value="YjeF N-terminal domain-like"/>
    <property type="match status" value="1"/>
</dbReference>
<dbReference type="HAMAP" id="MF_01965">
    <property type="entry name" value="NADHX_dehydratase"/>
    <property type="match status" value="1"/>
</dbReference>
<feature type="binding site" evidence="18">
    <location>
        <position position="199"/>
    </location>
    <ligand>
        <name>(6S)-NADPHX</name>
        <dbReference type="ChEBI" id="CHEBI:64076"/>
    </ligand>
</feature>
<comment type="similarity">
    <text evidence="4 19">In the C-terminal section; belongs to the NnrD/CARKD family.</text>
</comment>
<keyword evidence="8 17" id="KW-0521">NADP</keyword>
<keyword evidence="23" id="KW-1185">Reference proteome</keyword>
<evidence type="ECO:0000256" key="4">
    <source>
        <dbReference type="ARBA" id="ARBA00009524"/>
    </source>
</evidence>
<dbReference type="RefSeq" id="WP_136929447.1">
    <property type="nucleotide sequence ID" value="NZ_SSMQ01000012.1"/>
</dbReference>
<dbReference type="GO" id="GO:0110051">
    <property type="term" value="P:metabolite repair"/>
    <property type="evidence" value="ECO:0007669"/>
    <property type="project" value="TreeGrafter"/>
</dbReference>
<dbReference type="OrthoDB" id="9806925at2"/>
<dbReference type="PROSITE" id="PS51383">
    <property type="entry name" value="YJEF_C_3"/>
    <property type="match status" value="1"/>
</dbReference>
<keyword evidence="6 17" id="KW-0547">Nucleotide-binding</keyword>
<dbReference type="InterPro" id="IPR036652">
    <property type="entry name" value="YjeF_N_dom_sf"/>
</dbReference>
<dbReference type="AlphaFoldDB" id="A0A4U1JDX6"/>
<comment type="function">
    <text evidence="18">Catalyzes the epimerization of the S- and R-forms of NAD(P)HX, a damaged form of NAD(P)H that is a result of enzymatic or heat-dependent hydration. This is a prerequisite for the S-specific NAD(P)H-hydrate dehydratase to allow the repair of both epimers of NAD(P)HX.</text>
</comment>
<comment type="cofactor">
    <cofactor evidence="17">
        <name>Mg(2+)</name>
        <dbReference type="ChEBI" id="CHEBI:18420"/>
    </cofactor>
</comment>
<evidence type="ECO:0000256" key="18">
    <source>
        <dbReference type="HAMAP-Rule" id="MF_01966"/>
    </source>
</evidence>
<evidence type="ECO:0000256" key="10">
    <source>
        <dbReference type="ARBA" id="ARBA00023027"/>
    </source>
</evidence>
<comment type="subunit">
    <text evidence="17">Homotetramer.</text>
</comment>
<dbReference type="InterPro" id="IPR000631">
    <property type="entry name" value="CARKD"/>
</dbReference>
<dbReference type="GO" id="GO:0046872">
    <property type="term" value="F:metal ion binding"/>
    <property type="evidence" value="ECO:0007669"/>
    <property type="project" value="UniProtKB-UniRule"/>
</dbReference>
<evidence type="ECO:0000256" key="14">
    <source>
        <dbReference type="ARBA" id="ARBA00025153"/>
    </source>
</evidence>
<feature type="binding site" evidence="17">
    <location>
        <position position="417"/>
    </location>
    <ligand>
        <name>(6S)-NADPHX</name>
        <dbReference type="ChEBI" id="CHEBI:64076"/>
    </ligand>
</feature>
<keyword evidence="11 18" id="KW-0413">Isomerase</keyword>
<feature type="binding site" evidence="18">
    <location>
        <begin position="94"/>
        <end position="98"/>
    </location>
    <ligand>
        <name>(6S)-NADPHX</name>
        <dbReference type="ChEBI" id="CHEBI:64076"/>
    </ligand>
</feature>
<comment type="similarity">
    <text evidence="17">Belongs to the NnrD/CARKD family.</text>
</comment>
<proteinExistence type="inferred from homology"/>
<evidence type="ECO:0000313" key="23">
    <source>
        <dbReference type="Proteomes" id="UP000309215"/>
    </source>
</evidence>
<gene>
    <name evidence="17" type="primary">nnrD</name>
    <name evidence="18" type="synonym">nnrE</name>
    <name evidence="22" type="ORF">E8A74_13735</name>
</gene>
<evidence type="ECO:0000256" key="9">
    <source>
        <dbReference type="ARBA" id="ARBA00022958"/>
    </source>
</evidence>
<dbReference type="Proteomes" id="UP000309215">
    <property type="component" value="Unassembled WGS sequence"/>
</dbReference>
<dbReference type="InterPro" id="IPR030677">
    <property type="entry name" value="Nnr"/>
</dbReference>
<evidence type="ECO:0000256" key="17">
    <source>
        <dbReference type="HAMAP-Rule" id="MF_01965"/>
    </source>
</evidence>
<dbReference type="EC" id="4.2.1.136" evidence="19"/>
<keyword evidence="7 17" id="KW-0067">ATP-binding</keyword>
<comment type="function">
    <text evidence="14 19">Bifunctional enzyme that catalyzes the epimerization of the S- and R-forms of NAD(P)HX and the dehydration of the S-form of NAD(P)HX at the expense of ADP, which is converted to AMP. This allows the repair of both epimers of NAD(P)HX, a damaged form of NAD(P)H that is a result of enzymatic or heat-dependent hydration.</text>
</comment>
<organism evidence="22 23">
    <name type="scientific">Polyangium fumosum</name>
    <dbReference type="NCBI Taxonomy" id="889272"/>
    <lineage>
        <taxon>Bacteria</taxon>
        <taxon>Pseudomonadati</taxon>
        <taxon>Myxococcota</taxon>
        <taxon>Polyangia</taxon>
        <taxon>Polyangiales</taxon>
        <taxon>Polyangiaceae</taxon>
        <taxon>Polyangium</taxon>
    </lineage>
</organism>
<comment type="catalytic activity">
    <reaction evidence="15 17 19">
        <text>(6S)-NADHX + ADP = AMP + phosphate + NADH + H(+)</text>
        <dbReference type="Rhea" id="RHEA:32223"/>
        <dbReference type="ChEBI" id="CHEBI:15378"/>
        <dbReference type="ChEBI" id="CHEBI:43474"/>
        <dbReference type="ChEBI" id="CHEBI:57945"/>
        <dbReference type="ChEBI" id="CHEBI:64074"/>
        <dbReference type="ChEBI" id="CHEBI:456215"/>
        <dbReference type="ChEBI" id="CHEBI:456216"/>
        <dbReference type="EC" id="4.2.1.136"/>
    </reaction>
</comment>
<dbReference type="GO" id="GO:0052855">
    <property type="term" value="F:ADP-dependent NAD(P)H-hydrate dehydratase activity"/>
    <property type="evidence" value="ECO:0007669"/>
    <property type="project" value="UniProtKB-UniRule"/>
</dbReference>
<evidence type="ECO:0000256" key="19">
    <source>
        <dbReference type="PIRNR" id="PIRNR017184"/>
    </source>
</evidence>
<comment type="cofactor">
    <cofactor evidence="18 19">
        <name>K(+)</name>
        <dbReference type="ChEBI" id="CHEBI:29103"/>
    </cofactor>
    <text evidence="18 19">Binds 1 potassium ion per subunit.</text>
</comment>
<evidence type="ECO:0000256" key="6">
    <source>
        <dbReference type="ARBA" id="ARBA00022741"/>
    </source>
</evidence>
<comment type="similarity">
    <text evidence="3 19">In the N-terminal section; belongs to the NnrE/AIBP family.</text>
</comment>
<feature type="binding site" evidence="17">
    <location>
        <begin position="454"/>
        <end position="458"/>
    </location>
    <ligand>
        <name>AMP</name>
        <dbReference type="ChEBI" id="CHEBI:456215"/>
    </ligand>
</feature>
<evidence type="ECO:0000256" key="11">
    <source>
        <dbReference type="ARBA" id="ARBA00023235"/>
    </source>
</evidence>
<feature type="binding site" evidence="18">
    <location>
        <begin position="170"/>
        <end position="176"/>
    </location>
    <ligand>
        <name>(6S)-NADPHX</name>
        <dbReference type="ChEBI" id="CHEBI:64076"/>
    </ligand>
</feature>
<feature type="binding site" evidence="17">
    <location>
        <position position="302"/>
    </location>
    <ligand>
        <name>(6S)-NADPHX</name>
        <dbReference type="ChEBI" id="CHEBI:64076"/>
    </ligand>
</feature>
<dbReference type="GO" id="GO:0046496">
    <property type="term" value="P:nicotinamide nucleotide metabolic process"/>
    <property type="evidence" value="ECO:0007669"/>
    <property type="project" value="UniProtKB-UniRule"/>
</dbReference>
<dbReference type="NCBIfam" id="TIGR00197">
    <property type="entry name" value="yjeF_nterm"/>
    <property type="match status" value="1"/>
</dbReference>
<evidence type="ECO:0000259" key="21">
    <source>
        <dbReference type="PROSITE" id="PS51385"/>
    </source>
</evidence>
<dbReference type="PROSITE" id="PS51385">
    <property type="entry name" value="YJEF_N"/>
    <property type="match status" value="1"/>
</dbReference>
<feature type="domain" description="YjeF N-terminal" evidence="21">
    <location>
        <begin position="10"/>
        <end position="256"/>
    </location>
</feature>
<dbReference type="GO" id="GO:0052856">
    <property type="term" value="F:NAD(P)HX epimerase activity"/>
    <property type="evidence" value="ECO:0007669"/>
    <property type="project" value="UniProtKB-UniRule"/>
</dbReference>
<keyword evidence="5 18" id="KW-0479">Metal-binding</keyword>
<feature type="binding site" evidence="18">
    <location>
        <position position="95"/>
    </location>
    <ligand>
        <name>K(+)</name>
        <dbReference type="ChEBI" id="CHEBI:29103"/>
    </ligand>
</feature>
<feature type="binding site" evidence="18">
    <location>
        <position position="202"/>
    </location>
    <ligand>
        <name>K(+)</name>
        <dbReference type="ChEBI" id="CHEBI:29103"/>
    </ligand>
</feature>
<keyword evidence="12 17" id="KW-0456">Lyase</keyword>
<dbReference type="NCBIfam" id="TIGR00196">
    <property type="entry name" value="yjeF_cterm"/>
    <property type="match status" value="1"/>
</dbReference>
<dbReference type="Gene3D" id="3.40.50.10260">
    <property type="entry name" value="YjeF N-terminal domain"/>
    <property type="match status" value="1"/>
</dbReference>
<dbReference type="CDD" id="cd01171">
    <property type="entry name" value="YXKO-related"/>
    <property type="match status" value="1"/>
</dbReference>
<comment type="function">
    <text evidence="17">Catalyzes the dehydration of the S-form of NAD(P)HX at the expense of ADP, which is converted to AMP. Together with NAD(P)HX epimerase, which catalyzes the epimerization of the S- and R-forms, the enzyme allows the repair of both epimers of NAD(P)HX, a damaged form of NAD(P)H that is a result of enzymatic or heat-dependent hydration.</text>
</comment>
<comment type="catalytic activity">
    <reaction evidence="16 17 19">
        <text>(6S)-NADPHX + ADP = AMP + phosphate + NADPH + H(+)</text>
        <dbReference type="Rhea" id="RHEA:32235"/>
        <dbReference type="ChEBI" id="CHEBI:15378"/>
        <dbReference type="ChEBI" id="CHEBI:43474"/>
        <dbReference type="ChEBI" id="CHEBI:57783"/>
        <dbReference type="ChEBI" id="CHEBI:64076"/>
        <dbReference type="ChEBI" id="CHEBI:456215"/>
        <dbReference type="ChEBI" id="CHEBI:456216"/>
        <dbReference type="EC" id="4.2.1.136"/>
    </reaction>
</comment>
<dbReference type="Pfam" id="PF01256">
    <property type="entry name" value="Carb_kinase"/>
    <property type="match status" value="1"/>
</dbReference>
<dbReference type="PROSITE" id="PS01050">
    <property type="entry name" value="YJEF_C_2"/>
    <property type="match status" value="1"/>
</dbReference>
<dbReference type="PANTHER" id="PTHR12592">
    <property type="entry name" value="ATP-DEPENDENT (S)-NAD(P)H-HYDRATE DEHYDRATASE FAMILY MEMBER"/>
    <property type="match status" value="1"/>
</dbReference>
<accession>A0A4U1JDX6</accession>
<dbReference type="GO" id="GO:0005524">
    <property type="term" value="F:ATP binding"/>
    <property type="evidence" value="ECO:0007669"/>
    <property type="project" value="UniProtKB-UniRule"/>
</dbReference>
<dbReference type="Pfam" id="PF03853">
    <property type="entry name" value="YjeF_N"/>
    <property type="match status" value="1"/>
</dbReference>
<comment type="catalytic activity">
    <reaction evidence="1 18 19">
        <text>(6R)-NADHX = (6S)-NADHX</text>
        <dbReference type="Rhea" id="RHEA:32215"/>
        <dbReference type="ChEBI" id="CHEBI:64074"/>
        <dbReference type="ChEBI" id="CHEBI:64075"/>
        <dbReference type="EC" id="5.1.99.6"/>
    </reaction>
</comment>
<dbReference type="HAMAP" id="MF_01966">
    <property type="entry name" value="NADHX_epimerase"/>
    <property type="match status" value="1"/>
</dbReference>
<dbReference type="InterPro" id="IPR017953">
    <property type="entry name" value="Carbohydrate_kinase_pred_CS"/>
</dbReference>
<protein>
    <recommendedName>
        <fullName evidence="19">Bifunctional NAD(P)H-hydrate repair enzyme</fullName>
    </recommendedName>
    <alternativeName>
        <fullName evidence="19">Nicotinamide nucleotide repair protein</fullName>
    </alternativeName>
    <domain>
        <recommendedName>
            <fullName evidence="19">ADP-dependent (S)-NAD(P)H-hydrate dehydratase</fullName>
            <ecNumber evidence="19">4.2.1.136</ecNumber>
        </recommendedName>
        <alternativeName>
            <fullName evidence="19">ADP-dependent NAD(P)HX dehydratase</fullName>
        </alternativeName>
    </domain>
    <domain>
        <recommendedName>
            <fullName evidence="19">NAD(P)H-hydrate epimerase</fullName>
            <ecNumber evidence="19">5.1.99.6</ecNumber>
        </recommendedName>
    </domain>
</protein>
<comment type="similarity">
    <text evidence="18">Belongs to the NnrE/AIBP family.</text>
</comment>
<evidence type="ECO:0000259" key="20">
    <source>
        <dbReference type="PROSITE" id="PS51383"/>
    </source>
</evidence>
<feature type="domain" description="YjeF C-terminal" evidence="20">
    <location>
        <begin position="267"/>
        <end position="543"/>
    </location>
</feature>
<evidence type="ECO:0000256" key="12">
    <source>
        <dbReference type="ARBA" id="ARBA00023239"/>
    </source>
</evidence>
<evidence type="ECO:0000313" key="22">
    <source>
        <dbReference type="EMBL" id="TKD08848.1"/>
    </source>
</evidence>
<comment type="caution">
    <text evidence="18">Lacks conserved residue(s) required for the propagation of feature annotation.</text>
</comment>
<keyword evidence="10 17" id="KW-0520">NAD</keyword>
<comment type="catalytic activity">
    <reaction evidence="2 18 19">
        <text>(6R)-NADPHX = (6S)-NADPHX</text>
        <dbReference type="Rhea" id="RHEA:32227"/>
        <dbReference type="ChEBI" id="CHEBI:64076"/>
        <dbReference type="ChEBI" id="CHEBI:64077"/>
        <dbReference type="EC" id="5.1.99.6"/>
    </reaction>
</comment>